<proteinExistence type="predicted"/>
<evidence type="ECO:0000313" key="1">
    <source>
        <dbReference type="EMBL" id="KAK3243783.1"/>
    </source>
</evidence>
<gene>
    <name evidence="1" type="ORF">CYMTET_46582</name>
</gene>
<protein>
    <submittedName>
        <fullName evidence="1">Uncharacterized protein</fullName>
    </submittedName>
</protein>
<name>A0AAE0BX36_9CHLO</name>
<sequence>MKLQCRQPDLRERPALDFAREVVDEGDARVRDLLQMALVVKRLMVHAGCSLEVAQHRDTLLYEGRRSGGYAPKPRQFEIGDFVYRFVRSPVLAWMWPPSR</sequence>
<evidence type="ECO:0000313" key="2">
    <source>
        <dbReference type="Proteomes" id="UP001190700"/>
    </source>
</evidence>
<organism evidence="1 2">
    <name type="scientific">Cymbomonas tetramitiformis</name>
    <dbReference type="NCBI Taxonomy" id="36881"/>
    <lineage>
        <taxon>Eukaryota</taxon>
        <taxon>Viridiplantae</taxon>
        <taxon>Chlorophyta</taxon>
        <taxon>Pyramimonadophyceae</taxon>
        <taxon>Pyramimonadales</taxon>
        <taxon>Pyramimonadaceae</taxon>
        <taxon>Cymbomonas</taxon>
    </lineage>
</organism>
<keyword evidence="2" id="KW-1185">Reference proteome</keyword>
<reference evidence="1 2" key="1">
    <citation type="journal article" date="2015" name="Genome Biol. Evol.">
        <title>Comparative Genomics of a Bacterivorous Green Alga Reveals Evolutionary Causalities and Consequences of Phago-Mixotrophic Mode of Nutrition.</title>
        <authorList>
            <person name="Burns J.A."/>
            <person name="Paasch A."/>
            <person name="Narechania A."/>
            <person name="Kim E."/>
        </authorList>
    </citation>
    <scope>NUCLEOTIDE SEQUENCE [LARGE SCALE GENOMIC DNA]</scope>
    <source>
        <strain evidence="1 2">PLY_AMNH</strain>
    </source>
</reference>
<accession>A0AAE0BX36</accession>
<comment type="caution">
    <text evidence="1">The sequence shown here is derived from an EMBL/GenBank/DDBJ whole genome shotgun (WGS) entry which is preliminary data.</text>
</comment>
<dbReference type="Proteomes" id="UP001190700">
    <property type="component" value="Unassembled WGS sequence"/>
</dbReference>
<dbReference type="AlphaFoldDB" id="A0AAE0BX36"/>
<dbReference type="EMBL" id="LGRX02032654">
    <property type="protein sequence ID" value="KAK3243783.1"/>
    <property type="molecule type" value="Genomic_DNA"/>
</dbReference>